<protein>
    <submittedName>
        <fullName evidence="1">VP2</fullName>
    </submittedName>
</protein>
<organism evidence="1">
    <name type="scientific">Bovine calicivirus</name>
    <dbReference type="NCBI Taxonomy" id="37300"/>
    <lineage>
        <taxon>Viruses</taxon>
        <taxon>Riboviria</taxon>
        <taxon>Orthornavirae</taxon>
        <taxon>Pisuviricota</taxon>
        <taxon>Pisoniviricetes</taxon>
        <taxon>Picornavirales</taxon>
        <taxon>Caliciviridae</taxon>
        <taxon>Vesivirus</taxon>
        <taxon>Vesivirus exanthema</taxon>
        <taxon>Vesicular exanthema of swine virus</taxon>
    </lineage>
</organism>
<dbReference type="EMBL" id="MW810333">
    <property type="protein sequence ID" value="QYV43526.1"/>
    <property type="molecule type" value="Genomic_RNA"/>
</dbReference>
<reference evidence="1" key="1">
    <citation type="submission" date="2021-03" db="EMBL/GenBank/DDBJ databases">
        <title>Analysis of enterovirus community in diarrhea and healthy dairy calves.</title>
        <authorList>
            <person name="Lu X."/>
            <person name="Yang X.S."/>
            <person name="Zhang W."/>
        </authorList>
    </citation>
    <scope>NUCLEOTIDE SEQUENCE</scope>
    <source>
        <strain evidence="1">41-Caliciviridae-16</strain>
    </source>
</reference>
<dbReference type="InterPro" id="IPR004278">
    <property type="entry name" value="VP2"/>
</dbReference>
<proteinExistence type="predicted"/>
<accession>A0A8G0QF79</accession>
<dbReference type="Pfam" id="PF03035">
    <property type="entry name" value="RNA_capsid"/>
    <property type="match status" value="1"/>
</dbReference>
<name>A0A8G0QF79_VESV</name>
<evidence type="ECO:0000313" key="1">
    <source>
        <dbReference type="EMBL" id="QYV43526.1"/>
    </source>
</evidence>
<sequence>MASDFLSSLFGGAVSAAISTGAQAALQDQVYRQNLELQSRSFQHDEQMLARQVQATQSARAQWMTFQRDALVSSGFSDADATRLVLGATPTTLVDWNGPRLAAANSRVTTSYSGGFIPSLAASPGAPASLGKAPAASTLTSLPSRSGESTVSSWLSRAEPFLPGSLQAVWVTPPGSTSTSVYRAPSSRSSQSGSSVASYSSSFNLGWFNTDRLPFFANNGRRF</sequence>